<feature type="compositionally biased region" description="Basic residues" evidence="1">
    <location>
        <begin position="64"/>
        <end position="81"/>
    </location>
</feature>
<keyword evidence="3" id="KW-1185">Reference proteome</keyword>
<organism evidence="2 3">
    <name type="scientific">Neogobius melanostomus</name>
    <name type="common">round goby</name>
    <dbReference type="NCBI Taxonomy" id="47308"/>
    <lineage>
        <taxon>Eukaryota</taxon>
        <taxon>Metazoa</taxon>
        <taxon>Chordata</taxon>
        <taxon>Craniata</taxon>
        <taxon>Vertebrata</taxon>
        <taxon>Euteleostomi</taxon>
        <taxon>Actinopterygii</taxon>
        <taxon>Neopterygii</taxon>
        <taxon>Teleostei</taxon>
        <taxon>Neoteleostei</taxon>
        <taxon>Acanthomorphata</taxon>
        <taxon>Gobiaria</taxon>
        <taxon>Gobiiformes</taxon>
        <taxon>Gobioidei</taxon>
        <taxon>Gobiidae</taxon>
        <taxon>Benthophilinae</taxon>
        <taxon>Neogobiini</taxon>
        <taxon>Neogobius</taxon>
    </lineage>
</organism>
<evidence type="ECO:0000256" key="1">
    <source>
        <dbReference type="SAM" id="MobiDB-lite"/>
    </source>
</evidence>
<feature type="compositionally biased region" description="Basic residues" evidence="1">
    <location>
        <begin position="128"/>
        <end position="152"/>
    </location>
</feature>
<dbReference type="AlphaFoldDB" id="A0A8C6WQR4"/>
<feature type="compositionally biased region" description="Basic and acidic residues" evidence="1">
    <location>
        <begin position="34"/>
        <end position="43"/>
    </location>
</feature>
<dbReference type="Proteomes" id="UP000694523">
    <property type="component" value="Unplaced"/>
</dbReference>
<dbReference type="PANTHER" id="PTHR31968">
    <property type="entry name" value="SERINE/ARGININE-RELATED PROTEIN 53"/>
    <property type="match status" value="1"/>
</dbReference>
<dbReference type="PANTHER" id="PTHR31968:SF4">
    <property type="entry name" value="SERINE_ARGININE-RELATED PROTEIN 53"/>
    <property type="match status" value="1"/>
</dbReference>
<reference evidence="2" key="1">
    <citation type="submission" date="2025-08" db="UniProtKB">
        <authorList>
            <consortium name="Ensembl"/>
        </authorList>
    </citation>
    <scope>IDENTIFICATION</scope>
</reference>
<dbReference type="GO" id="GO:0005634">
    <property type="term" value="C:nucleus"/>
    <property type="evidence" value="ECO:0007669"/>
    <property type="project" value="TreeGrafter"/>
</dbReference>
<proteinExistence type="predicted"/>
<protein>
    <recommendedName>
        <fullName evidence="4">Serine/Arginine-related protein 53</fullName>
    </recommendedName>
</protein>
<dbReference type="Ensembl" id="ENSNMLT00000027941.1">
    <property type="protein sequence ID" value="ENSNMLP00000024986.1"/>
    <property type="gene ID" value="ENSNMLG00000015989.1"/>
</dbReference>
<feature type="region of interest" description="Disordered" evidence="1">
    <location>
        <begin position="14"/>
        <end position="198"/>
    </location>
</feature>
<accession>A0A8C6WQR4</accession>
<reference evidence="2" key="2">
    <citation type="submission" date="2025-09" db="UniProtKB">
        <authorList>
            <consortium name="Ensembl"/>
        </authorList>
    </citation>
    <scope>IDENTIFICATION</scope>
</reference>
<feature type="compositionally biased region" description="Basic residues" evidence="1">
    <location>
        <begin position="44"/>
        <end position="54"/>
    </location>
</feature>
<dbReference type="GO" id="GO:0005737">
    <property type="term" value="C:cytoplasm"/>
    <property type="evidence" value="ECO:0007669"/>
    <property type="project" value="TreeGrafter"/>
</dbReference>
<dbReference type="InterPro" id="IPR034604">
    <property type="entry name" value="SRRP53"/>
</dbReference>
<dbReference type="GO" id="GO:0000380">
    <property type="term" value="P:alternative mRNA splicing, via spliceosome"/>
    <property type="evidence" value="ECO:0007669"/>
    <property type="project" value="InterPro"/>
</dbReference>
<name>A0A8C6WQR4_9GOBI</name>
<evidence type="ECO:0008006" key="4">
    <source>
        <dbReference type="Google" id="ProtNLM"/>
    </source>
</evidence>
<evidence type="ECO:0000313" key="2">
    <source>
        <dbReference type="Ensembl" id="ENSNMLP00000024986.1"/>
    </source>
</evidence>
<evidence type="ECO:0000313" key="3">
    <source>
        <dbReference type="Proteomes" id="UP000694523"/>
    </source>
</evidence>
<feature type="compositionally biased region" description="Basic and acidic residues" evidence="1">
    <location>
        <begin position="82"/>
        <end position="98"/>
    </location>
</feature>
<feature type="compositionally biased region" description="Basic and acidic residues" evidence="1">
    <location>
        <begin position="153"/>
        <end position="183"/>
    </location>
</feature>
<sequence length="335" mass="39326">MFLASLVKSFSRACCGSQRRFERDPQYSSIMGRRSSDSEDDSRSRRKKKQRRRSSSSSSSSSRSRSKVTSRSKRSARRSRSRDRDRDRERDRDRDRDRDRRRRRRSSSSSSHSSSRRRRSRSADRDKGRSHRSHRSRSRERRSHSRHRRSRSHSRDRSRRRDRDKHRDRDKDKSKDKTDKKGDPGSIKSKGLEHLAPSEQAKVRMQLVLQAAAKTDEALKAKVAKREEDARKKFLEEGTSLEEQVRRIKDIEAIESDSFVPQAFKSSRDNLKTEIKQEAEIPSTQAISLPTSTVYNDTDTLAHPNLFMDKEKAEELWMKRLISLRQERLLGSPVT</sequence>